<comment type="caution">
    <text evidence="1">The sequence shown here is derived from an EMBL/GenBank/DDBJ whole genome shotgun (WGS) entry which is preliminary data.</text>
</comment>
<proteinExistence type="predicted"/>
<protein>
    <submittedName>
        <fullName evidence="1">Uncharacterized protein</fullName>
    </submittedName>
</protein>
<sequence length="178" mass="19409">MVCVFPPIPSRPVRSCISFCRPAGLPKVNREEGRQGGKEGCGGMVVVVWRSSSASSCSSSSSSSSCRPPAFTELLSTHAASVLAASCLLNATRTPRPCQSSRRTIDYLRYFFPRSDLTWVWFANIGGVSMYLLRPAHVLTREALLFYRVPRVEGNASPSHLELNSCHVPSCLCFLPPG</sequence>
<organism evidence="1 2">
    <name type="scientific">Portunus trituberculatus</name>
    <name type="common">Swimming crab</name>
    <name type="synonym">Neptunus trituberculatus</name>
    <dbReference type="NCBI Taxonomy" id="210409"/>
    <lineage>
        <taxon>Eukaryota</taxon>
        <taxon>Metazoa</taxon>
        <taxon>Ecdysozoa</taxon>
        <taxon>Arthropoda</taxon>
        <taxon>Crustacea</taxon>
        <taxon>Multicrustacea</taxon>
        <taxon>Malacostraca</taxon>
        <taxon>Eumalacostraca</taxon>
        <taxon>Eucarida</taxon>
        <taxon>Decapoda</taxon>
        <taxon>Pleocyemata</taxon>
        <taxon>Brachyura</taxon>
        <taxon>Eubrachyura</taxon>
        <taxon>Portunoidea</taxon>
        <taxon>Portunidae</taxon>
        <taxon>Portuninae</taxon>
        <taxon>Portunus</taxon>
    </lineage>
</organism>
<dbReference type="EMBL" id="VSRR010000253">
    <property type="protein sequence ID" value="MPC13022.1"/>
    <property type="molecule type" value="Genomic_DNA"/>
</dbReference>
<name>A0A5B7CTG9_PORTR</name>
<evidence type="ECO:0000313" key="1">
    <source>
        <dbReference type="EMBL" id="MPC13022.1"/>
    </source>
</evidence>
<accession>A0A5B7CTG9</accession>
<gene>
    <name evidence="1" type="ORF">E2C01_005740</name>
</gene>
<reference evidence="1 2" key="1">
    <citation type="submission" date="2019-05" db="EMBL/GenBank/DDBJ databases">
        <title>Another draft genome of Portunus trituberculatus and its Hox gene families provides insights of decapod evolution.</title>
        <authorList>
            <person name="Jeong J.-H."/>
            <person name="Song I."/>
            <person name="Kim S."/>
            <person name="Choi T."/>
            <person name="Kim D."/>
            <person name="Ryu S."/>
            <person name="Kim W."/>
        </authorList>
    </citation>
    <scope>NUCLEOTIDE SEQUENCE [LARGE SCALE GENOMIC DNA]</scope>
    <source>
        <tissue evidence="1">Muscle</tissue>
    </source>
</reference>
<keyword evidence="2" id="KW-1185">Reference proteome</keyword>
<dbReference type="AlphaFoldDB" id="A0A5B7CTG9"/>
<evidence type="ECO:0000313" key="2">
    <source>
        <dbReference type="Proteomes" id="UP000324222"/>
    </source>
</evidence>
<dbReference type="Proteomes" id="UP000324222">
    <property type="component" value="Unassembled WGS sequence"/>
</dbReference>